<keyword evidence="6" id="KW-0998">Cell outer membrane</keyword>
<evidence type="ECO:0000256" key="2">
    <source>
        <dbReference type="ARBA" id="ARBA00008380"/>
    </source>
</evidence>
<keyword evidence="3 10" id="KW-0732">Signal</keyword>
<feature type="chain" id="PRO_5011671725" evidence="10">
    <location>
        <begin position="21"/>
        <end position="207"/>
    </location>
</feature>
<gene>
    <name evidence="11" type="ORF">SAMN02983004_01167</name>
</gene>
<comment type="similarity">
    <text evidence="2">Belongs to the Multicopy lipoprotein (Mlp) family.</text>
</comment>
<evidence type="ECO:0000256" key="6">
    <source>
        <dbReference type="ARBA" id="ARBA00023237"/>
    </source>
</evidence>
<comment type="function">
    <text evidence="8">An outer membrane protein that may participate in pathogenesis. Some human Lyme disease patients have antibodies against this protein. The Mlp proteins probably undergo intragenic recombination, generating new alleles.</text>
</comment>
<dbReference type="EMBL" id="FMTE01000049">
    <property type="protein sequence ID" value="SCW45819.1"/>
    <property type="molecule type" value="Genomic_DNA"/>
</dbReference>
<dbReference type="OrthoDB" id="352284at2"/>
<evidence type="ECO:0000256" key="9">
    <source>
        <dbReference type="SAM" id="MobiDB-lite"/>
    </source>
</evidence>
<dbReference type="Pfam" id="PF03304">
    <property type="entry name" value="Mlp"/>
    <property type="match status" value="1"/>
</dbReference>
<dbReference type="AlphaFoldDB" id="A0A1G4QP43"/>
<protein>
    <submittedName>
        <fullName evidence="11">Mlp lipoprotein family protein</fullName>
    </submittedName>
</protein>
<keyword evidence="12" id="KW-1185">Reference proteome</keyword>
<keyword evidence="4" id="KW-0472">Membrane</keyword>
<comment type="subcellular location">
    <subcellularLocation>
        <location evidence="1">Cell outer membrane</location>
        <topology evidence="1">Lipid-anchor</topology>
    </subcellularLocation>
</comment>
<evidence type="ECO:0000256" key="4">
    <source>
        <dbReference type="ARBA" id="ARBA00023136"/>
    </source>
</evidence>
<reference evidence="12" key="1">
    <citation type="submission" date="2016-10" db="EMBL/GenBank/DDBJ databases">
        <authorList>
            <person name="Varghese N."/>
            <person name="Submissions S."/>
        </authorList>
    </citation>
    <scope>NUCLEOTIDE SEQUENCE [LARGE SCALE GENOMIC DNA]</scope>
    <source>
        <strain evidence="12">ATCC 51557</strain>
    </source>
</reference>
<accession>A0A1G4QP43</accession>
<keyword evidence="7 11" id="KW-0449">Lipoprotein</keyword>
<feature type="signal peptide" evidence="10">
    <location>
        <begin position="1"/>
        <end position="20"/>
    </location>
</feature>
<evidence type="ECO:0000256" key="10">
    <source>
        <dbReference type="SAM" id="SignalP"/>
    </source>
</evidence>
<feature type="region of interest" description="Disordered" evidence="9">
    <location>
        <begin position="24"/>
        <end position="51"/>
    </location>
</feature>
<dbReference type="GO" id="GO:0009279">
    <property type="term" value="C:cell outer membrane"/>
    <property type="evidence" value="ECO:0007669"/>
    <property type="project" value="UniProtKB-SubCell"/>
</dbReference>
<evidence type="ECO:0000256" key="1">
    <source>
        <dbReference type="ARBA" id="ARBA00004459"/>
    </source>
</evidence>
<name>A0A1G4QP43_BORJA</name>
<evidence type="ECO:0000256" key="3">
    <source>
        <dbReference type="ARBA" id="ARBA00022729"/>
    </source>
</evidence>
<feature type="compositionally biased region" description="Basic and acidic residues" evidence="9">
    <location>
        <begin position="31"/>
        <end position="42"/>
    </location>
</feature>
<evidence type="ECO:0000313" key="12">
    <source>
        <dbReference type="Proteomes" id="UP000199262"/>
    </source>
</evidence>
<evidence type="ECO:0000256" key="7">
    <source>
        <dbReference type="ARBA" id="ARBA00023288"/>
    </source>
</evidence>
<organism evidence="11 12">
    <name type="scientific">Borreliella japonica</name>
    <name type="common">Borrelia japonica</name>
    <dbReference type="NCBI Taxonomy" id="34095"/>
    <lineage>
        <taxon>Bacteria</taxon>
        <taxon>Pseudomonadati</taxon>
        <taxon>Spirochaetota</taxon>
        <taxon>Spirochaetia</taxon>
        <taxon>Spirochaetales</taxon>
        <taxon>Borreliaceae</taxon>
        <taxon>Borreliella</taxon>
    </lineage>
</organism>
<proteinExistence type="inferred from homology"/>
<dbReference type="Proteomes" id="UP000199262">
    <property type="component" value="Unassembled WGS sequence"/>
</dbReference>
<evidence type="ECO:0000256" key="5">
    <source>
        <dbReference type="ARBA" id="ARBA00023139"/>
    </source>
</evidence>
<keyword evidence="5" id="KW-0564">Palmitate</keyword>
<dbReference type="RefSeq" id="WP_091974039.1">
    <property type="nucleotide sequence ID" value="NZ_CP179490.1"/>
</dbReference>
<dbReference type="InterPro" id="IPR004983">
    <property type="entry name" value="Mlp"/>
</dbReference>
<evidence type="ECO:0000313" key="11">
    <source>
        <dbReference type="EMBL" id="SCW45819.1"/>
    </source>
</evidence>
<sequence>MKIINILFCLFLLVLNNCNSNDSNTLNNNKQQEKGIKKRDLDTQEPQEEEKKITITPEEEKKFNSLINAFKYTIEKLTEQIQGCTNENKSKCTNFFDWLYTDIQKQKELANAFTSVYDFLETKRQSKAEDEDFDTYIKGAIDCQVTNNEKCTDNKHGNGKNEIEQYFRGIAGDIFNKKSNDEIYQCLKDELLKTDNHYSGLTTNWQD</sequence>
<evidence type="ECO:0000256" key="8">
    <source>
        <dbReference type="ARBA" id="ARBA00046007"/>
    </source>
</evidence>